<feature type="region of interest" description="Disordered" evidence="1">
    <location>
        <begin position="31"/>
        <end position="65"/>
    </location>
</feature>
<name>A0A518IEQ3_9PLAN</name>
<keyword evidence="3" id="KW-1185">Reference proteome</keyword>
<reference evidence="2 3" key="1">
    <citation type="submission" date="2019-03" db="EMBL/GenBank/DDBJ databases">
        <title>Deep-cultivation of Planctomycetes and their phenomic and genomic characterization uncovers novel biology.</title>
        <authorList>
            <person name="Wiegand S."/>
            <person name="Jogler M."/>
            <person name="Boedeker C."/>
            <person name="Pinto D."/>
            <person name="Vollmers J."/>
            <person name="Rivas-Marin E."/>
            <person name="Kohn T."/>
            <person name="Peeters S.H."/>
            <person name="Heuer A."/>
            <person name="Rast P."/>
            <person name="Oberbeckmann S."/>
            <person name="Bunk B."/>
            <person name="Jeske O."/>
            <person name="Meyerdierks A."/>
            <person name="Storesund J.E."/>
            <person name="Kallscheuer N."/>
            <person name="Luecker S."/>
            <person name="Lage O.M."/>
            <person name="Pohl T."/>
            <person name="Merkel B.J."/>
            <person name="Hornburger P."/>
            <person name="Mueller R.-W."/>
            <person name="Bruemmer F."/>
            <person name="Labrenz M."/>
            <person name="Spormann A.M."/>
            <person name="Op den Camp H."/>
            <person name="Overmann J."/>
            <person name="Amann R."/>
            <person name="Jetten M.S.M."/>
            <person name="Mascher T."/>
            <person name="Medema M.H."/>
            <person name="Devos D.P."/>
            <person name="Kaster A.-K."/>
            <person name="Ovreas L."/>
            <person name="Rohde M."/>
            <person name="Galperin M.Y."/>
            <person name="Jogler C."/>
        </authorList>
    </citation>
    <scope>NUCLEOTIDE SEQUENCE [LARGE SCALE GENOMIC DNA]</scope>
    <source>
        <strain evidence="2 3">Enr17</strain>
    </source>
</reference>
<protein>
    <submittedName>
        <fullName evidence="2">Uncharacterized protein</fullName>
    </submittedName>
</protein>
<dbReference type="KEGG" id="gfm:Enr17x_36220"/>
<proteinExistence type="predicted"/>
<accession>A0A518IEQ3</accession>
<evidence type="ECO:0000256" key="1">
    <source>
        <dbReference type="SAM" id="MobiDB-lite"/>
    </source>
</evidence>
<organism evidence="2 3">
    <name type="scientific">Gimesia fumaroli</name>
    <dbReference type="NCBI Taxonomy" id="2527976"/>
    <lineage>
        <taxon>Bacteria</taxon>
        <taxon>Pseudomonadati</taxon>
        <taxon>Planctomycetota</taxon>
        <taxon>Planctomycetia</taxon>
        <taxon>Planctomycetales</taxon>
        <taxon>Planctomycetaceae</taxon>
        <taxon>Gimesia</taxon>
    </lineage>
</organism>
<sequence length="65" mass="7445">MSKIKDYVEQSNNKNQWDEYDSKLDSDMIYEGCPNYGQNTSVQNVENNSSKGAAPDSVNDNDRRH</sequence>
<dbReference type="EMBL" id="CP037452">
    <property type="protein sequence ID" value="QDV51566.1"/>
    <property type="molecule type" value="Genomic_DNA"/>
</dbReference>
<dbReference type="Proteomes" id="UP000318313">
    <property type="component" value="Chromosome"/>
</dbReference>
<dbReference type="AlphaFoldDB" id="A0A518IEQ3"/>
<evidence type="ECO:0000313" key="3">
    <source>
        <dbReference type="Proteomes" id="UP000318313"/>
    </source>
</evidence>
<evidence type="ECO:0000313" key="2">
    <source>
        <dbReference type="EMBL" id="QDV51566.1"/>
    </source>
</evidence>
<feature type="compositionally biased region" description="Polar residues" evidence="1">
    <location>
        <begin position="36"/>
        <end position="51"/>
    </location>
</feature>
<gene>
    <name evidence="2" type="ORF">Enr17x_36220</name>
</gene>